<keyword evidence="11" id="KW-0234">DNA repair</keyword>
<dbReference type="RefSeq" id="WP_071614013.1">
    <property type="nucleotide sequence ID" value="NZ_CP015756.1"/>
</dbReference>
<dbReference type="InterPro" id="IPR027417">
    <property type="entry name" value="P-loop_NTPase"/>
</dbReference>
<dbReference type="SMART" id="SM00488">
    <property type="entry name" value="DEXDc2"/>
    <property type="match status" value="1"/>
</dbReference>
<evidence type="ECO:0000256" key="2">
    <source>
        <dbReference type="ARBA" id="ARBA00022723"/>
    </source>
</evidence>
<keyword evidence="5" id="KW-0378">Hydrolase</keyword>
<dbReference type="SMART" id="SM00491">
    <property type="entry name" value="HELICc2"/>
    <property type="match status" value="1"/>
</dbReference>
<evidence type="ECO:0000256" key="12">
    <source>
        <dbReference type="ARBA" id="ARBA00023235"/>
    </source>
</evidence>
<protein>
    <submittedName>
        <fullName evidence="15">ATP-dependent helicase</fullName>
    </submittedName>
</protein>
<organism evidence="15 16">
    <name type="scientific">Clostridium estertheticum subsp. estertheticum</name>
    <dbReference type="NCBI Taxonomy" id="1552"/>
    <lineage>
        <taxon>Bacteria</taxon>
        <taxon>Bacillati</taxon>
        <taxon>Bacillota</taxon>
        <taxon>Clostridia</taxon>
        <taxon>Eubacteriales</taxon>
        <taxon>Clostridiaceae</taxon>
        <taxon>Clostridium</taxon>
    </lineage>
</organism>
<dbReference type="Pfam" id="PF00270">
    <property type="entry name" value="DEAD"/>
    <property type="match status" value="1"/>
</dbReference>
<keyword evidence="8" id="KW-0408">Iron</keyword>
<gene>
    <name evidence="15" type="ORF">A7L45_17405</name>
</gene>
<dbReference type="InterPro" id="IPR006554">
    <property type="entry name" value="Helicase-like_DEXD_c2"/>
</dbReference>
<evidence type="ECO:0000313" key="15">
    <source>
        <dbReference type="EMBL" id="APC41720.1"/>
    </source>
</evidence>
<evidence type="ECO:0000256" key="10">
    <source>
        <dbReference type="ARBA" id="ARBA00023125"/>
    </source>
</evidence>
<dbReference type="Pfam" id="PF06733">
    <property type="entry name" value="DEAD_2"/>
    <property type="match status" value="1"/>
</dbReference>
<keyword evidence="1" id="KW-0004">4Fe-4S</keyword>
<accession>A0A1J0GL93</accession>
<dbReference type="Pfam" id="PF13307">
    <property type="entry name" value="Helicase_C_2"/>
    <property type="match status" value="1"/>
</dbReference>
<keyword evidence="12" id="KW-0413">Isomerase</keyword>
<keyword evidence="7" id="KW-0067">ATP-binding</keyword>
<dbReference type="PROSITE" id="PS51193">
    <property type="entry name" value="HELICASE_ATP_BIND_2"/>
    <property type="match status" value="1"/>
</dbReference>
<dbReference type="PANTHER" id="PTHR11472">
    <property type="entry name" value="DNA REPAIR DEAD HELICASE RAD3/XP-D SUBFAMILY MEMBER"/>
    <property type="match status" value="1"/>
</dbReference>
<name>A0A1J0GL93_9CLOT</name>
<keyword evidence="6 15" id="KW-0347">Helicase</keyword>
<evidence type="ECO:0000256" key="6">
    <source>
        <dbReference type="ARBA" id="ARBA00022806"/>
    </source>
</evidence>
<dbReference type="GO" id="GO:0006281">
    <property type="term" value="P:DNA repair"/>
    <property type="evidence" value="ECO:0007669"/>
    <property type="project" value="UniProtKB-KW"/>
</dbReference>
<keyword evidence="16" id="KW-1185">Reference proteome</keyword>
<dbReference type="PANTHER" id="PTHR11472:SF34">
    <property type="entry name" value="REGULATOR OF TELOMERE ELONGATION HELICASE 1"/>
    <property type="match status" value="1"/>
</dbReference>
<dbReference type="KEGG" id="ceu:A7L45_17405"/>
<evidence type="ECO:0000256" key="1">
    <source>
        <dbReference type="ARBA" id="ARBA00022485"/>
    </source>
</evidence>
<dbReference type="InterPro" id="IPR014013">
    <property type="entry name" value="Helic_SF1/SF2_ATP-bd_DinG/Rad3"/>
</dbReference>
<evidence type="ECO:0000256" key="5">
    <source>
        <dbReference type="ARBA" id="ARBA00022801"/>
    </source>
</evidence>
<dbReference type="GO" id="GO:0043139">
    <property type="term" value="F:5'-3' DNA helicase activity"/>
    <property type="evidence" value="ECO:0007669"/>
    <property type="project" value="UniProtKB-EC"/>
</dbReference>
<dbReference type="Gene3D" id="1.10.275.30">
    <property type="match status" value="1"/>
</dbReference>
<evidence type="ECO:0000256" key="11">
    <source>
        <dbReference type="ARBA" id="ARBA00023204"/>
    </source>
</evidence>
<evidence type="ECO:0000256" key="8">
    <source>
        <dbReference type="ARBA" id="ARBA00023004"/>
    </source>
</evidence>
<dbReference type="GO" id="GO:0016818">
    <property type="term" value="F:hydrolase activity, acting on acid anhydrides, in phosphorus-containing anhydrides"/>
    <property type="evidence" value="ECO:0007669"/>
    <property type="project" value="InterPro"/>
</dbReference>
<dbReference type="InterPro" id="IPR006555">
    <property type="entry name" value="ATP-dep_Helicase_C"/>
</dbReference>
<dbReference type="AlphaFoldDB" id="A0A1J0GL93"/>
<proteinExistence type="inferred from homology"/>
<evidence type="ECO:0000256" key="4">
    <source>
        <dbReference type="ARBA" id="ARBA00022763"/>
    </source>
</evidence>
<keyword evidence="4" id="KW-0227">DNA damage</keyword>
<dbReference type="GO" id="GO:0051539">
    <property type="term" value="F:4 iron, 4 sulfur cluster binding"/>
    <property type="evidence" value="ECO:0007669"/>
    <property type="project" value="UniProtKB-KW"/>
</dbReference>
<evidence type="ECO:0000256" key="3">
    <source>
        <dbReference type="ARBA" id="ARBA00022741"/>
    </source>
</evidence>
<reference evidence="16" key="1">
    <citation type="journal article" date="2016" name="Front. Microbiol.">
        <title>Complete Genome Sequence of Clostridium estertheticum DSM 8809, a Microbe Identified in Spoiled Vacuum Packed Beef.</title>
        <authorList>
            <person name="Yu Z."/>
            <person name="Gunn L."/>
            <person name="Brennan E."/>
            <person name="Reid R."/>
            <person name="Wall P.G."/>
            <person name="Gaora O.P."/>
            <person name="Hurley D."/>
            <person name="Bolton D."/>
            <person name="Fanning S."/>
        </authorList>
    </citation>
    <scope>NUCLEOTIDE SEQUENCE [LARGE SCALE GENOMIC DNA]</scope>
    <source>
        <strain evidence="16">DSM 8809</strain>
    </source>
</reference>
<dbReference type="GO" id="GO:0005524">
    <property type="term" value="F:ATP binding"/>
    <property type="evidence" value="ECO:0007669"/>
    <property type="project" value="UniProtKB-KW"/>
</dbReference>
<evidence type="ECO:0000259" key="14">
    <source>
        <dbReference type="PROSITE" id="PS51193"/>
    </source>
</evidence>
<sequence length="788" mass="92063">MDKSRDIKISVRNLVEFVLRAGDLDMRFMGSSRAVEGTKAHQKIQKENSEKYSVLLSEEYLSEVSLKHITIHNDITIVIDGRADGILIKDGKVTIDEIKTVTKDIEFIKEDYNNLHWAQAKCYAYIYGIQNDLTLINVQLTYYEISSEKTKRFIKAFSINKLKEFFDEIISNYFIWANITNEWNMKRDMTIKDLKFPFDSYREGQRELAVSVYKTIVEGKKIFVQAPTGIGKTISTLFPSIKAIGEGHTSKIFYLTAKTITRQVAEDAFDKMKERGLEFKTITITAKDKVCFSKGSACNPEQCKFAKGHFDRVNDAIFDILKNENTFSRDIIEMYSNKHNVCPFEFSLDLTIWADCVICDYNYVFDPRVYLKRFFTDNKGDYTILVDEAHNLVDRAREMFSSQIHKKLLLQLKKDIKGKNDQMYKILSKLNSFMLNMKKMCNEDGYYKQESEPVEVYNLLTRLTKILEIWLTKNEKSEIYDNFLELYFNSLSFIRIAELYDDKYITYVESFDDDVVLKIFCLDPSKLLREASKRGRSVIYFSATLLPLSYFKEILGGQSEDYNLTLNSPFDKNKLKVMIAKDISTKYNRRENSYPKIVEYIYSVIIAKKGNYMVFFPSYKYMEVVFNRFSKMYPSVKVSIQVNAMTEEAREEFLKDFNRDSKDNILGFGVLGGIFSEGIDLKGDALIGVIIIGVGHPMICFEREIIKDYFNNKSNCGYEYSYMYPGMNKVLQAAGRVIRTEEDRGTVLLIDDRFLNQRYRRLFPKEWNNYQIISNNIHVSEEICHFWK</sequence>
<dbReference type="STRING" id="1552.A7L45_17405"/>
<evidence type="ECO:0000313" key="16">
    <source>
        <dbReference type="Proteomes" id="UP000182569"/>
    </source>
</evidence>
<dbReference type="GO" id="GO:0046872">
    <property type="term" value="F:metal ion binding"/>
    <property type="evidence" value="ECO:0007669"/>
    <property type="project" value="UniProtKB-KW"/>
</dbReference>
<dbReference type="Gene3D" id="3.40.50.300">
    <property type="entry name" value="P-loop containing nucleotide triphosphate hydrolases"/>
    <property type="match status" value="2"/>
</dbReference>
<evidence type="ECO:0000256" key="7">
    <source>
        <dbReference type="ARBA" id="ARBA00022840"/>
    </source>
</evidence>
<feature type="domain" description="Helicase ATP-binding" evidence="14">
    <location>
        <begin position="191"/>
        <end position="451"/>
    </location>
</feature>
<evidence type="ECO:0000256" key="9">
    <source>
        <dbReference type="ARBA" id="ARBA00023014"/>
    </source>
</evidence>
<dbReference type="InterPro" id="IPR010614">
    <property type="entry name" value="RAD3-like_helicase_DEAD"/>
</dbReference>
<keyword evidence="2" id="KW-0479">Metal-binding</keyword>
<dbReference type="SUPFAM" id="SSF52540">
    <property type="entry name" value="P-loop containing nucleoside triphosphate hydrolases"/>
    <property type="match status" value="1"/>
</dbReference>
<dbReference type="InterPro" id="IPR011545">
    <property type="entry name" value="DEAD/DEAH_box_helicase_dom"/>
</dbReference>
<dbReference type="GO" id="GO:0003677">
    <property type="term" value="F:DNA binding"/>
    <property type="evidence" value="ECO:0007669"/>
    <property type="project" value="UniProtKB-KW"/>
</dbReference>
<dbReference type="Proteomes" id="UP000182569">
    <property type="component" value="Chromosome"/>
</dbReference>
<dbReference type="InterPro" id="IPR045028">
    <property type="entry name" value="DinG/Rad3-like"/>
</dbReference>
<keyword evidence="10" id="KW-0238">DNA-binding</keyword>
<comment type="similarity">
    <text evidence="13">Belongs to the helicase family. DinG subfamily.</text>
</comment>
<evidence type="ECO:0000256" key="13">
    <source>
        <dbReference type="ARBA" id="ARBA00038058"/>
    </source>
</evidence>
<dbReference type="EMBL" id="CP015756">
    <property type="protein sequence ID" value="APC41720.1"/>
    <property type="molecule type" value="Genomic_DNA"/>
</dbReference>
<keyword evidence="9" id="KW-0411">Iron-sulfur</keyword>
<keyword evidence="3" id="KW-0547">Nucleotide-binding</keyword>